<keyword evidence="4" id="KW-0378">Hydrolase</keyword>
<keyword evidence="6" id="KW-0326">Glycosidase</keyword>
<dbReference type="GO" id="GO:0004567">
    <property type="term" value="F:beta-mannosidase activity"/>
    <property type="evidence" value="ECO:0007669"/>
    <property type="project" value="UniProtKB-EC"/>
</dbReference>
<dbReference type="GO" id="GO:0006516">
    <property type="term" value="P:glycoprotein catabolic process"/>
    <property type="evidence" value="ECO:0007669"/>
    <property type="project" value="TreeGrafter"/>
</dbReference>
<evidence type="ECO:0000313" key="15">
    <source>
        <dbReference type="Proteomes" id="UP000745764"/>
    </source>
</evidence>
<dbReference type="PANTHER" id="PTHR43730:SF1">
    <property type="entry name" value="BETA-MANNOSIDASE"/>
    <property type="match status" value="1"/>
</dbReference>
<reference evidence="14" key="1">
    <citation type="submission" date="2020-06" db="EMBL/GenBank/DDBJ databases">
        <authorList>
            <person name="Onetto C."/>
        </authorList>
    </citation>
    <scope>NUCLEOTIDE SEQUENCE</scope>
</reference>
<keyword evidence="7" id="KW-0624">Polysaccharide degradation</keyword>
<dbReference type="InterPro" id="IPR006102">
    <property type="entry name" value="Ig-like_GH2"/>
</dbReference>
<dbReference type="OrthoDB" id="2866996at2759"/>
<organism evidence="14 15">
    <name type="scientific">Aureobasidium uvarum</name>
    <dbReference type="NCBI Taxonomy" id="2773716"/>
    <lineage>
        <taxon>Eukaryota</taxon>
        <taxon>Fungi</taxon>
        <taxon>Dikarya</taxon>
        <taxon>Ascomycota</taxon>
        <taxon>Pezizomycotina</taxon>
        <taxon>Dothideomycetes</taxon>
        <taxon>Dothideomycetidae</taxon>
        <taxon>Dothideales</taxon>
        <taxon>Saccotheciaceae</taxon>
        <taxon>Aureobasidium</taxon>
    </lineage>
</organism>
<evidence type="ECO:0000256" key="10">
    <source>
        <dbReference type="ARBA" id="ARBA00041614"/>
    </source>
</evidence>
<evidence type="ECO:0000256" key="1">
    <source>
        <dbReference type="ARBA" id="ARBA00000829"/>
    </source>
</evidence>
<evidence type="ECO:0000259" key="12">
    <source>
        <dbReference type="Pfam" id="PF17786"/>
    </source>
</evidence>
<accession>A0A9N8KS98</accession>
<dbReference type="EMBL" id="CAINUL010000019">
    <property type="protein sequence ID" value="CAD0115136.1"/>
    <property type="molecule type" value="Genomic_DNA"/>
</dbReference>
<dbReference type="InterPro" id="IPR008979">
    <property type="entry name" value="Galactose-bd-like_sf"/>
</dbReference>
<dbReference type="Proteomes" id="UP000745764">
    <property type="component" value="Unassembled WGS sequence"/>
</dbReference>
<comment type="similarity">
    <text evidence="8">Belongs to the glycosyl hydrolase 2 family. Beta-mannosidase B subfamily.</text>
</comment>
<evidence type="ECO:0000256" key="3">
    <source>
        <dbReference type="ARBA" id="ARBA00012754"/>
    </source>
</evidence>
<dbReference type="InterPro" id="IPR054593">
    <property type="entry name" value="Beta-mannosidase-like_N2"/>
</dbReference>
<keyword evidence="15" id="KW-1185">Reference proteome</keyword>
<evidence type="ECO:0000256" key="4">
    <source>
        <dbReference type="ARBA" id="ARBA00022801"/>
    </source>
</evidence>
<dbReference type="Gene3D" id="3.20.20.80">
    <property type="entry name" value="Glycosidases"/>
    <property type="match status" value="1"/>
</dbReference>
<dbReference type="PANTHER" id="PTHR43730">
    <property type="entry name" value="BETA-MANNOSIDASE"/>
    <property type="match status" value="1"/>
</dbReference>
<evidence type="ECO:0000313" key="14">
    <source>
        <dbReference type="EMBL" id="CAD0115136.1"/>
    </source>
</evidence>
<evidence type="ECO:0000256" key="2">
    <source>
        <dbReference type="ARBA" id="ARBA00004740"/>
    </source>
</evidence>
<dbReference type="Gene3D" id="2.60.40.10">
    <property type="entry name" value="Immunoglobulins"/>
    <property type="match status" value="1"/>
</dbReference>
<dbReference type="SUPFAM" id="SSF49785">
    <property type="entry name" value="Galactose-binding domain-like"/>
    <property type="match status" value="1"/>
</dbReference>
<protein>
    <recommendedName>
        <fullName evidence="9">Beta-mannosidase B</fullName>
        <ecNumber evidence="3">3.2.1.25</ecNumber>
    </recommendedName>
    <alternativeName>
        <fullName evidence="10">Mannanase B</fullName>
    </alternativeName>
</protein>
<dbReference type="Pfam" id="PF00703">
    <property type="entry name" value="Glyco_hydro_2"/>
    <property type="match status" value="1"/>
</dbReference>
<dbReference type="AlphaFoldDB" id="A0A9N8KS98"/>
<gene>
    <name evidence="14" type="ORF">AWRI4620_LOCUS9391</name>
</gene>
<dbReference type="Gene3D" id="2.60.120.260">
    <property type="entry name" value="Galactose-binding domain-like"/>
    <property type="match status" value="1"/>
</dbReference>
<evidence type="ECO:0000256" key="9">
    <source>
        <dbReference type="ARBA" id="ARBA00041069"/>
    </source>
</evidence>
<dbReference type="InterPro" id="IPR013783">
    <property type="entry name" value="Ig-like_fold"/>
</dbReference>
<evidence type="ECO:0000256" key="6">
    <source>
        <dbReference type="ARBA" id="ARBA00023295"/>
    </source>
</evidence>
<dbReference type="InterPro" id="IPR017853">
    <property type="entry name" value="GH"/>
</dbReference>
<feature type="domain" description="Beta-mannosidase-like galactose-binding" evidence="13">
    <location>
        <begin position="62"/>
        <end position="167"/>
    </location>
</feature>
<evidence type="ECO:0000259" key="13">
    <source>
        <dbReference type="Pfam" id="PF22666"/>
    </source>
</evidence>
<dbReference type="Pfam" id="PF22666">
    <property type="entry name" value="Glyco_hydro_2_N2"/>
    <property type="match status" value="1"/>
</dbReference>
<keyword evidence="5" id="KW-0119">Carbohydrate metabolism</keyword>
<feature type="domain" description="Mannosidase Ig/CBM-like" evidence="12">
    <location>
        <begin position="628"/>
        <end position="718"/>
    </location>
</feature>
<evidence type="ECO:0000256" key="5">
    <source>
        <dbReference type="ARBA" id="ARBA00023277"/>
    </source>
</evidence>
<dbReference type="InterPro" id="IPR036156">
    <property type="entry name" value="Beta-gal/glucu_dom_sf"/>
</dbReference>
<dbReference type="InterPro" id="IPR041447">
    <property type="entry name" value="Mannosidase_ig"/>
</dbReference>
<sequence length="790" mass="89793">MTSTTETSGALLVHELEKSWEFKQTDSHNWMPVKSVPTNVHLDLIANDVTKLPEVGPSRDGQIHELVFDGLDTFATVKVNGKVVLESDNMFIPYRIDVTKKLKDGHANILEIEFRSALLEGRKIKDAHPEHKWVGFNADMARLATRKAQYHWGWDWGPVLMTCGPWRAVRLETSYARISDMRVDYDLDESLDDVVVNVSVATERSSEAEVRVAIRSGKDVIFEKTVSVDSKGLAKADFHIAQPKLWYPHGYGEQSLYTCEAVLVLNGHVVHSCSRMTGIRRGELIQEPDEIGKTFFFRINGIDVFCGGSCWIPADSFTPRITKERYRSWLQTLVDGYQVMIRIWGGGIWEEDIFYDTCDELGILVWQDFMFGCGNYPAAIKEFRESVEAECVAQVKRIRHHPSIVIYAGNNEDYQMLPEVIASHSPHVPYHPGSPWGDGLISSDQTVGDMHQWNVWHGTQEKYQIFDTLGGRFNSEFGMEAFPHIDTIKYYVTDPAELYPQSHMIDFHNKADGHERRIATYLIENFRTTDTSLEAYIHLTQLSQSDALMYGYRGWRQQWGQKRHCGGALVWQLNDCWPVTSWAIIDYFQRKKPAYYAMRRVLAPIAVAVKRAHHDWSVVHARPAKTSSYECWVSSNSTQEVTATKVELKFISIATGKEIKAALVRKNVKITANGTTNIFDGELNNEKEEPHVLAARIWIDGQDGVVSRDIDWPQPLKYLNMEGRGVKAIFAEGKITVTSEKPTKGLVFEEREGVLVNDSAVDIVPGDEQVITVKGLKPGDPPLKWRYYGQ</sequence>
<evidence type="ECO:0000259" key="11">
    <source>
        <dbReference type="Pfam" id="PF00703"/>
    </source>
</evidence>
<comment type="caution">
    <text evidence="14">The sequence shown here is derived from an EMBL/GenBank/DDBJ whole genome shotgun (WGS) entry which is preliminary data.</text>
</comment>
<dbReference type="InterPro" id="IPR050887">
    <property type="entry name" value="Beta-mannosidase_GH2"/>
</dbReference>
<comment type="catalytic activity">
    <reaction evidence="1">
        <text>Hydrolysis of terminal, non-reducing beta-D-mannose residues in beta-D-mannosides.</text>
        <dbReference type="EC" id="3.2.1.25"/>
    </reaction>
</comment>
<evidence type="ECO:0000256" key="8">
    <source>
        <dbReference type="ARBA" id="ARBA00038429"/>
    </source>
</evidence>
<name>A0A9N8KS98_9PEZI</name>
<dbReference type="SUPFAM" id="SSF51445">
    <property type="entry name" value="(Trans)glycosidases"/>
    <property type="match status" value="1"/>
</dbReference>
<dbReference type="SUPFAM" id="SSF49303">
    <property type="entry name" value="beta-Galactosidase/glucuronidase domain"/>
    <property type="match status" value="2"/>
</dbReference>
<dbReference type="GO" id="GO:0000272">
    <property type="term" value="P:polysaccharide catabolic process"/>
    <property type="evidence" value="ECO:0007669"/>
    <property type="project" value="UniProtKB-KW"/>
</dbReference>
<dbReference type="Pfam" id="PF17786">
    <property type="entry name" value="Mannosidase_ig"/>
    <property type="match status" value="1"/>
</dbReference>
<comment type="pathway">
    <text evidence="2">Glycan metabolism; N-glycan degradation.</text>
</comment>
<feature type="domain" description="Glycoside hydrolase family 2 immunoglobulin-like beta-sandwich" evidence="11">
    <location>
        <begin position="176"/>
        <end position="280"/>
    </location>
</feature>
<proteinExistence type="inferred from homology"/>
<evidence type="ECO:0000256" key="7">
    <source>
        <dbReference type="ARBA" id="ARBA00023326"/>
    </source>
</evidence>
<dbReference type="EC" id="3.2.1.25" evidence="3"/>